<feature type="transmembrane region" description="Helical" evidence="1">
    <location>
        <begin position="69"/>
        <end position="92"/>
    </location>
</feature>
<dbReference type="Proteomes" id="UP001165367">
    <property type="component" value="Unassembled WGS sequence"/>
</dbReference>
<sequence length="133" mass="14854">MDQNKRKSYLPLLIVFILLNGFFIAAKSWLAEKGIQHEVLIVGNMLICGVSLLSVIITQRSFKSTNPNVFVRAVYSGFVIKFFVLAIAALIYIVMSGQNVSRPAIFSCMALYGIYSFIEVAALMRILKQKKNG</sequence>
<dbReference type="EMBL" id="JAKLTR010000009">
    <property type="protein sequence ID" value="MCG2615571.1"/>
    <property type="molecule type" value="Genomic_DNA"/>
</dbReference>
<evidence type="ECO:0000313" key="2">
    <source>
        <dbReference type="EMBL" id="MCG2615571.1"/>
    </source>
</evidence>
<keyword evidence="1" id="KW-0472">Membrane</keyword>
<keyword evidence="1" id="KW-1133">Transmembrane helix</keyword>
<organism evidence="2 3">
    <name type="scientific">Terrimonas ginsenosidimutans</name>
    <dbReference type="NCBI Taxonomy" id="2908004"/>
    <lineage>
        <taxon>Bacteria</taxon>
        <taxon>Pseudomonadati</taxon>
        <taxon>Bacteroidota</taxon>
        <taxon>Chitinophagia</taxon>
        <taxon>Chitinophagales</taxon>
        <taxon>Chitinophagaceae</taxon>
        <taxon>Terrimonas</taxon>
    </lineage>
</organism>
<dbReference type="RefSeq" id="WP_237873470.1">
    <property type="nucleotide sequence ID" value="NZ_JAKLTR010000009.1"/>
</dbReference>
<proteinExistence type="predicted"/>
<protein>
    <recommendedName>
        <fullName evidence="4">ATP synthase subunit I</fullName>
    </recommendedName>
</protein>
<evidence type="ECO:0008006" key="4">
    <source>
        <dbReference type="Google" id="ProtNLM"/>
    </source>
</evidence>
<keyword evidence="1" id="KW-0812">Transmembrane</keyword>
<feature type="transmembrane region" description="Helical" evidence="1">
    <location>
        <begin position="37"/>
        <end position="57"/>
    </location>
</feature>
<evidence type="ECO:0000313" key="3">
    <source>
        <dbReference type="Proteomes" id="UP001165367"/>
    </source>
</evidence>
<accession>A0ABS9KTA3</accession>
<feature type="transmembrane region" description="Helical" evidence="1">
    <location>
        <begin position="12"/>
        <end position="31"/>
    </location>
</feature>
<keyword evidence="3" id="KW-1185">Reference proteome</keyword>
<reference evidence="2" key="1">
    <citation type="submission" date="2022-01" db="EMBL/GenBank/DDBJ databases">
        <authorList>
            <person name="Jo J.-H."/>
            <person name="Im W.-T."/>
        </authorList>
    </citation>
    <scope>NUCLEOTIDE SEQUENCE</scope>
    <source>
        <strain evidence="2">NA20</strain>
    </source>
</reference>
<name>A0ABS9KTA3_9BACT</name>
<feature type="transmembrane region" description="Helical" evidence="1">
    <location>
        <begin position="104"/>
        <end position="127"/>
    </location>
</feature>
<evidence type="ECO:0000256" key="1">
    <source>
        <dbReference type="SAM" id="Phobius"/>
    </source>
</evidence>
<comment type="caution">
    <text evidence="2">The sequence shown here is derived from an EMBL/GenBank/DDBJ whole genome shotgun (WGS) entry which is preliminary data.</text>
</comment>
<gene>
    <name evidence="2" type="ORF">LZZ85_14820</name>
</gene>